<evidence type="ECO:0000313" key="2">
    <source>
        <dbReference type="Proteomes" id="UP001226434"/>
    </source>
</evidence>
<protein>
    <submittedName>
        <fullName evidence="1">Uncharacterized protein</fullName>
    </submittedName>
</protein>
<dbReference type="EMBL" id="JASBRG010000003">
    <property type="protein sequence ID" value="MDI3319157.1"/>
    <property type="molecule type" value="Genomic_DNA"/>
</dbReference>
<gene>
    <name evidence="1" type="ORF">QJ048_05200</name>
</gene>
<dbReference type="Proteomes" id="UP001226434">
    <property type="component" value="Unassembled WGS sequence"/>
</dbReference>
<sequence>MKKIRIHFKDEGQDLLWLDVSQDAEVKPSYKNTATVVEVNACCSFAYKSYIGDKVLMNEIIPSNSLSLLDIKDCYKYQTKWIVEHIEII</sequence>
<evidence type="ECO:0000313" key="1">
    <source>
        <dbReference type="EMBL" id="MDI3319157.1"/>
    </source>
</evidence>
<dbReference type="RefSeq" id="WP_282333272.1">
    <property type="nucleotide sequence ID" value="NZ_JASBRG010000003.1"/>
</dbReference>
<accession>A0ABT6RB82</accession>
<name>A0ABT6RB82_9BACT</name>
<keyword evidence="2" id="KW-1185">Reference proteome</keyword>
<proteinExistence type="predicted"/>
<comment type="caution">
    <text evidence="1">The sequence shown here is derived from an EMBL/GenBank/DDBJ whole genome shotgun (WGS) entry which is preliminary data.</text>
</comment>
<reference evidence="1 2" key="1">
    <citation type="submission" date="2023-05" db="EMBL/GenBank/DDBJ databases">
        <title>Genome sequence of Pinibacter sp. MAH-24.</title>
        <authorList>
            <person name="Huq M.A."/>
        </authorList>
    </citation>
    <scope>NUCLEOTIDE SEQUENCE [LARGE SCALE GENOMIC DNA]</scope>
    <source>
        <strain evidence="1 2">MAH-24</strain>
    </source>
</reference>
<organism evidence="1 2">
    <name type="scientific">Pinibacter soli</name>
    <dbReference type="NCBI Taxonomy" id="3044211"/>
    <lineage>
        <taxon>Bacteria</taxon>
        <taxon>Pseudomonadati</taxon>
        <taxon>Bacteroidota</taxon>
        <taxon>Chitinophagia</taxon>
        <taxon>Chitinophagales</taxon>
        <taxon>Chitinophagaceae</taxon>
        <taxon>Pinibacter</taxon>
    </lineage>
</organism>